<dbReference type="Gene3D" id="1.25.40.10">
    <property type="entry name" value="Tetratricopeptide repeat domain"/>
    <property type="match status" value="1"/>
</dbReference>
<evidence type="ECO:0000256" key="2">
    <source>
        <dbReference type="SAM" id="Coils"/>
    </source>
</evidence>
<dbReference type="STRING" id="1844972.A7K91_10065"/>
<organism evidence="5 6">
    <name type="scientific">Paenibacillus oryzae</name>
    <dbReference type="NCBI Taxonomy" id="1844972"/>
    <lineage>
        <taxon>Bacteria</taxon>
        <taxon>Bacillati</taxon>
        <taxon>Bacillota</taxon>
        <taxon>Bacilli</taxon>
        <taxon>Bacillales</taxon>
        <taxon>Paenibacillaceae</taxon>
        <taxon>Paenibacillus</taxon>
    </lineage>
</organism>
<feature type="region of interest" description="Disordered" evidence="3">
    <location>
        <begin position="130"/>
        <end position="169"/>
    </location>
</feature>
<keyword evidence="1" id="KW-0802">TPR repeat</keyword>
<reference evidence="5 6" key="1">
    <citation type="submission" date="2016-05" db="EMBL/GenBank/DDBJ databases">
        <title>Paenibacillus oryzae. sp. nov., isolated from the rice root.</title>
        <authorList>
            <person name="Zhang J."/>
            <person name="Zhang X."/>
        </authorList>
    </citation>
    <scope>NUCLEOTIDE SEQUENCE [LARGE SCALE GENOMIC DNA]</scope>
    <source>
        <strain evidence="5 6">1DrF-4</strain>
    </source>
</reference>
<gene>
    <name evidence="5" type="ORF">A7K91_10065</name>
</gene>
<dbReference type="Proteomes" id="UP000092024">
    <property type="component" value="Unassembled WGS sequence"/>
</dbReference>
<dbReference type="InterPro" id="IPR011990">
    <property type="entry name" value="TPR-like_helical_dom_sf"/>
</dbReference>
<dbReference type="InterPro" id="IPR019734">
    <property type="entry name" value="TPR_rpt"/>
</dbReference>
<dbReference type="RefSeq" id="WP_068678484.1">
    <property type="nucleotide sequence ID" value="NZ_LYPA01000017.1"/>
</dbReference>
<dbReference type="AlphaFoldDB" id="A0A1A5YV68"/>
<dbReference type="SMART" id="SM00028">
    <property type="entry name" value="TPR"/>
    <property type="match status" value="2"/>
</dbReference>
<evidence type="ECO:0000256" key="1">
    <source>
        <dbReference type="PROSITE-ProRule" id="PRU00339"/>
    </source>
</evidence>
<dbReference type="InterPro" id="IPR037883">
    <property type="entry name" value="Knr4/Smi1-like_sf"/>
</dbReference>
<evidence type="ECO:0000313" key="5">
    <source>
        <dbReference type="EMBL" id="OBR69454.1"/>
    </source>
</evidence>
<dbReference type="SMART" id="SM00860">
    <property type="entry name" value="SMI1_KNR4"/>
    <property type="match status" value="1"/>
</dbReference>
<evidence type="ECO:0000313" key="6">
    <source>
        <dbReference type="Proteomes" id="UP000092024"/>
    </source>
</evidence>
<dbReference type="PROSITE" id="PS50005">
    <property type="entry name" value="TPR"/>
    <property type="match status" value="1"/>
</dbReference>
<sequence>MEKDLLEQILAWHEDEQYDAIIKAITNIPVSERSYELIGQLGRALNNAERYREALEQLESVAEQGQNDAVWHFRMGYSYCHLALYDKALEAFERADELEPDDEYTLQFLEELRPKAAKMEEMRQRWAADWEAERKSGAKNPSASIGGSEAGVPGDGVKADSGRSGKDDAAAVRQPFAGFDLDSFWEANSEYIIKDILSQPADDEMIASIEQELGYKLPQSYIALMKTQNGGVPVNTSFPTTESTSWAEDHISITSIMGIGRQKTYSLAGDLGSRFMIEEWGYPDLGVVICDCPSAGHDVVMLDYRFCGPEGEPSVVHVDQEGDYEITYLAHSFEAFVRGLVNDEVFDTSEADKEEDLRMVAEAPFSPLLGELVDKASSEVEGLESKIRHICTEIVQDKGYFALHADERSILMYDLQFWLYTLSHPGPTRESYLEDYPGMIAFGGEFSTGGYAPGFVTDWLDDRIHQGRIVVRDGSVLEMSEAAIKELLAQLNS</sequence>
<protein>
    <submittedName>
        <fullName evidence="5">Glucan biosynthesis protein</fullName>
    </submittedName>
</protein>
<dbReference type="OrthoDB" id="8657476at2"/>
<dbReference type="SUPFAM" id="SSF48452">
    <property type="entry name" value="TPR-like"/>
    <property type="match status" value="1"/>
</dbReference>
<comment type="caution">
    <text evidence="5">The sequence shown here is derived from an EMBL/GenBank/DDBJ whole genome shotgun (WGS) entry which is preliminary data.</text>
</comment>
<dbReference type="Pfam" id="PF14568">
    <property type="entry name" value="SUKH_6"/>
    <property type="match status" value="1"/>
</dbReference>
<keyword evidence="2" id="KW-0175">Coiled coil</keyword>
<feature type="compositionally biased region" description="Basic and acidic residues" evidence="3">
    <location>
        <begin position="157"/>
        <end position="169"/>
    </location>
</feature>
<feature type="domain" description="Knr4/Smi1-like" evidence="4">
    <location>
        <begin position="200"/>
        <end position="339"/>
    </location>
</feature>
<evidence type="ECO:0000256" key="3">
    <source>
        <dbReference type="SAM" id="MobiDB-lite"/>
    </source>
</evidence>
<proteinExistence type="predicted"/>
<dbReference type="SUPFAM" id="SSF160631">
    <property type="entry name" value="SMI1/KNR4-like"/>
    <property type="match status" value="1"/>
</dbReference>
<dbReference type="InterPro" id="IPR018958">
    <property type="entry name" value="Knr4/Smi1-like_dom"/>
</dbReference>
<feature type="repeat" description="TPR" evidence="1">
    <location>
        <begin position="69"/>
        <end position="102"/>
    </location>
</feature>
<dbReference type="Gene3D" id="3.40.1580.10">
    <property type="entry name" value="SMI1/KNR4-like"/>
    <property type="match status" value="1"/>
</dbReference>
<dbReference type="EMBL" id="LYPA01000017">
    <property type="protein sequence ID" value="OBR69454.1"/>
    <property type="molecule type" value="Genomic_DNA"/>
</dbReference>
<keyword evidence="6" id="KW-1185">Reference proteome</keyword>
<accession>A0A1A5YV68</accession>
<name>A0A1A5YV68_9BACL</name>
<evidence type="ECO:0000259" key="4">
    <source>
        <dbReference type="SMART" id="SM00860"/>
    </source>
</evidence>
<feature type="coiled-coil region" evidence="2">
    <location>
        <begin position="41"/>
        <end position="68"/>
    </location>
</feature>